<dbReference type="SUPFAM" id="SSF53756">
    <property type="entry name" value="UDP-Glycosyltransferase/glycogen phosphorylase"/>
    <property type="match status" value="1"/>
</dbReference>
<dbReference type="Proteomes" id="UP000239907">
    <property type="component" value="Unassembled WGS sequence"/>
</dbReference>
<comment type="caution">
    <text evidence="2">The sequence shown here is derived from an EMBL/GenBank/DDBJ whole genome shotgun (WGS) entry which is preliminary data.</text>
</comment>
<keyword evidence="3" id="KW-1185">Reference proteome</keyword>
<dbReference type="Pfam" id="PF22059">
    <property type="entry name" value="GumK_N"/>
    <property type="match status" value="1"/>
</dbReference>
<reference evidence="2 3" key="1">
    <citation type="submission" date="2016-12" db="EMBL/GenBank/DDBJ databases">
        <title>Study of bacterial adaptation to deep sea.</title>
        <authorList>
            <person name="Song J."/>
            <person name="Yoshizawa S."/>
            <person name="Kogure K."/>
        </authorList>
    </citation>
    <scope>NUCLEOTIDE SEQUENCE [LARGE SCALE GENOMIC DNA]</scope>
    <source>
        <strain evidence="2 3">SAORIC-165</strain>
    </source>
</reference>
<dbReference type="EMBL" id="MQWA01000001">
    <property type="protein sequence ID" value="PQJ28059.1"/>
    <property type="molecule type" value="Genomic_DNA"/>
</dbReference>
<dbReference type="Pfam" id="PF13692">
    <property type="entry name" value="Glyco_trans_1_4"/>
    <property type="match status" value="1"/>
</dbReference>
<sequence length="390" mass="44159">MSTVRESVLIVSFHDWKSKRLAGFHKIGESLLEAGYDVGFAAHSRPLYAAFLNKDEINCFKNWKALMGGKHFKWMENELVNFTALNIEIPGFLRKGLMAKFNMKMKLLSNVLLAKKCKRMFPAPKCVIIESGTSVCAFSALKKRYPNTPFIYRPSDPCIGALRKDPFLIAAERKIVQLADKVLLVNELGRELYMKNGYDLDTSRTFILPNGIDIESFREKCQCPKELLSKPSACYLGGHVPNWRAIFALAELDNDLNVVVICPEKLTAELTVTVNNYSNITYIEGVDPERVPEYITNTEVVMIPYPDGWSERPLGMHGKVMQAMCANKPIVGLNLDVSLREEGVYVTDSVERFAQAVCELKDSEPVQYAYDFSERDWAHFKKTFIQLAGL</sequence>
<feature type="domain" description="Glucuronosyltransferase GumK N-terminal" evidence="1">
    <location>
        <begin position="10"/>
        <end position="184"/>
    </location>
</feature>
<dbReference type="Gene3D" id="3.40.50.11010">
    <property type="match status" value="1"/>
</dbReference>
<dbReference type="RefSeq" id="WP_105042559.1">
    <property type="nucleotide sequence ID" value="NZ_MQWA01000001.1"/>
</dbReference>
<protein>
    <recommendedName>
        <fullName evidence="1">Glucuronosyltransferase GumK N-terminal domain-containing protein</fullName>
    </recommendedName>
</protein>
<dbReference type="AlphaFoldDB" id="A0A2S7TZ91"/>
<evidence type="ECO:0000259" key="1">
    <source>
        <dbReference type="Pfam" id="PF22059"/>
    </source>
</evidence>
<accession>A0A2S7TZ91</accession>
<evidence type="ECO:0000313" key="2">
    <source>
        <dbReference type="EMBL" id="PQJ28059.1"/>
    </source>
</evidence>
<name>A0A2S7TZ91_9BACT</name>
<proteinExistence type="predicted"/>
<evidence type="ECO:0000313" key="3">
    <source>
        <dbReference type="Proteomes" id="UP000239907"/>
    </source>
</evidence>
<dbReference type="InterPro" id="IPR054299">
    <property type="entry name" value="GumK_N"/>
</dbReference>
<dbReference type="OrthoDB" id="357853at2"/>
<gene>
    <name evidence="2" type="ORF">BSZ32_05785</name>
</gene>
<dbReference type="Gene3D" id="3.40.50.2000">
    <property type="entry name" value="Glycogen Phosphorylase B"/>
    <property type="match status" value="1"/>
</dbReference>
<organism evidence="2 3">
    <name type="scientific">Rubritalea profundi</name>
    <dbReference type="NCBI Taxonomy" id="1658618"/>
    <lineage>
        <taxon>Bacteria</taxon>
        <taxon>Pseudomonadati</taxon>
        <taxon>Verrucomicrobiota</taxon>
        <taxon>Verrucomicrobiia</taxon>
        <taxon>Verrucomicrobiales</taxon>
        <taxon>Rubritaleaceae</taxon>
        <taxon>Rubritalea</taxon>
    </lineage>
</organism>